<dbReference type="Proteomes" id="UP000660380">
    <property type="component" value="Unassembled WGS sequence"/>
</dbReference>
<organism evidence="1 2">
    <name type="scientific">Scytonema hofmannii FACHB-248</name>
    <dbReference type="NCBI Taxonomy" id="1842502"/>
    <lineage>
        <taxon>Bacteria</taxon>
        <taxon>Bacillati</taxon>
        <taxon>Cyanobacteriota</taxon>
        <taxon>Cyanophyceae</taxon>
        <taxon>Nostocales</taxon>
        <taxon>Scytonemataceae</taxon>
        <taxon>Scytonema</taxon>
    </lineage>
</organism>
<reference evidence="1 2" key="1">
    <citation type="journal article" date="2020" name="ISME J.">
        <title>Comparative genomics reveals insights into cyanobacterial evolution and habitat adaptation.</title>
        <authorList>
            <person name="Chen M.Y."/>
            <person name="Teng W.K."/>
            <person name="Zhao L."/>
            <person name="Hu C.X."/>
            <person name="Zhou Y.K."/>
            <person name="Han B.P."/>
            <person name="Song L.R."/>
            <person name="Shu W.S."/>
        </authorList>
    </citation>
    <scope>NUCLEOTIDE SEQUENCE [LARGE SCALE GENOMIC DNA]</scope>
    <source>
        <strain evidence="1 2">FACHB-248</strain>
    </source>
</reference>
<accession>A0ABR8H2L5</accession>
<sequence>MKDGDSTLMFLGVAVFLTATWFHGQNNELQATLSQCRNDFQSFKDGVLYGR</sequence>
<keyword evidence="2" id="KW-1185">Reference proteome</keyword>
<dbReference type="EMBL" id="JACJTA010000176">
    <property type="protein sequence ID" value="MBD2609597.1"/>
    <property type="molecule type" value="Genomic_DNA"/>
</dbReference>
<name>A0ABR8H2L5_9CYAN</name>
<comment type="caution">
    <text evidence="1">The sequence shown here is derived from an EMBL/GenBank/DDBJ whole genome shotgun (WGS) entry which is preliminary data.</text>
</comment>
<dbReference type="RefSeq" id="WP_186227681.1">
    <property type="nucleotide sequence ID" value="NZ_JACJTA010000176.1"/>
</dbReference>
<evidence type="ECO:0000313" key="2">
    <source>
        <dbReference type="Proteomes" id="UP000660380"/>
    </source>
</evidence>
<proteinExistence type="predicted"/>
<evidence type="ECO:0000313" key="1">
    <source>
        <dbReference type="EMBL" id="MBD2609597.1"/>
    </source>
</evidence>
<protein>
    <submittedName>
        <fullName evidence="1">Uncharacterized protein</fullName>
    </submittedName>
</protein>
<gene>
    <name evidence="1" type="ORF">H6G81_35185</name>
</gene>